<sequence>MYIRGVIDKKTEKKKKKKKEACLLRITSFRPKRITCPQGDKGVERNSELPRSLELSSTLTHELPCSLELLLILVQEYGYLDLHIPKKGIKYISSDRTFMDKFYTFACRVYENIHDTKDGRQDDRHE</sequence>
<proteinExistence type="predicted"/>
<accession>A0AAV4XXH3</accession>
<gene>
    <name evidence="1" type="ORF">CEXT_161701</name>
</gene>
<dbReference type="AlphaFoldDB" id="A0AAV4XXH3"/>
<reference evidence="1 2" key="1">
    <citation type="submission" date="2021-06" db="EMBL/GenBank/DDBJ databases">
        <title>Caerostris extrusa draft genome.</title>
        <authorList>
            <person name="Kono N."/>
            <person name="Arakawa K."/>
        </authorList>
    </citation>
    <scope>NUCLEOTIDE SEQUENCE [LARGE SCALE GENOMIC DNA]</scope>
</reference>
<name>A0AAV4XXH3_CAEEX</name>
<evidence type="ECO:0000313" key="1">
    <source>
        <dbReference type="EMBL" id="GIY99850.1"/>
    </source>
</evidence>
<evidence type="ECO:0008006" key="3">
    <source>
        <dbReference type="Google" id="ProtNLM"/>
    </source>
</evidence>
<dbReference type="EMBL" id="BPLR01001089">
    <property type="protein sequence ID" value="GIY99850.1"/>
    <property type="molecule type" value="Genomic_DNA"/>
</dbReference>
<dbReference type="Proteomes" id="UP001054945">
    <property type="component" value="Unassembled WGS sequence"/>
</dbReference>
<evidence type="ECO:0000313" key="2">
    <source>
        <dbReference type="Proteomes" id="UP001054945"/>
    </source>
</evidence>
<protein>
    <recommendedName>
        <fullName evidence="3">LAGLIDADG homing endonuclease</fullName>
    </recommendedName>
</protein>
<organism evidence="1 2">
    <name type="scientific">Caerostris extrusa</name>
    <name type="common">Bark spider</name>
    <name type="synonym">Caerostris bankana</name>
    <dbReference type="NCBI Taxonomy" id="172846"/>
    <lineage>
        <taxon>Eukaryota</taxon>
        <taxon>Metazoa</taxon>
        <taxon>Ecdysozoa</taxon>
        <taxon>Arthropoda</taxon>
        <taxon>Chelicerata</taxon>
        <taxon>Arachnida</taxon>
        <taxon>Araneae</taxon>
        <taxon>Araneomorphae</taxon>
        <taxon>Entelegynae</taxon>
        <taxon>Araneoidea</taxon>
        <taxon>Araneidae</taxon>
        <taxon>Caerostris</taxon>
    </lineage>
</organism>
<comment type="caution">
    <text evidence="1">The sequence shown here is derived from an EMBL/GenBank/DDBJ whole genome shotgun (WGS) entry which is preliminary data.</text>
</comment>
<keyword evidence="2" id="KW-1185">Reference proteome</keyword>